<comment type="caution">
    <text evidence="2">The sequence shown here is derived from an EMBL/GenBank/DDBJ whole genome shotgun (WGS) entry which is preliminary data.</text>
</comment>
<protein>
    <submittedName>
        <fullName evidence="2">Uncharacterized protein</fullName>
    </submittedName>
</protein>
<name>A0AAN6F294_EXODE</name>
<dbReference type="Proteomes" id="UP001161757">
    <property type="component" value="Unassembled WGS sequence"/>
</dbReference>
<feature type="compositionally biased region" description="Basic residues" evidence="1">
    <location>
        <begin position="162"/>
        <end position="173"/>
    </location>
</feature>
<evidence type="ECO:0000313" key="2">
    <source>
        <dbReference type="EMBL" id="KAJ8995902.1"/>
    </source>
</evidence>
<evidence type="ECO:0000313" key="3">
    <source>
        <dbReference type="Proteomes" id="UP001161757"/>
    </source>
</evidence>
<reference evidence="2" key="1">
    <citation type="submission" date="2023-01" db="EMBL/GenBank/DDBJ databases">
        <title>Exophiala dermititidis isolated from Cystic Fibrosis Patient.</title>
        <authorList>
            <person name="Kurbessoian T."/>
            <person name="Crocker A."/>
            <person name="Murante D."/>
            <person name="Hogan D.A."/>
            <person name="Stajich J.E."/>
        </authorList>
    </citation>
    <scope>NUCLEOTIDE SEQUENCE</scope>
    <source>
        <strain evidence="2">Ex8</strain>
    </source>
</reference>
<evidence type="ECO:0000256" key="1">
    <source>
        <dbReference type="SAM" id="MobiDB-lite"/>
    </source>
</evidence>
<feature type="region of interest" description="Disordered" evidence="1">
    <location>
        <begin position="127"/>
        <end position="180"/>
    </location>
</feature>
<sequence length="180" mass="20191">MSAGDAQCVDQETADSHQSNRAYQLLSVKALVKNCSAMTSHQRGDVTVLHRRRQGSDGILKWHPLATNSVRRQHWRMFNGTRSSGEPPPRARFSVMRKHGSTVDSFVGSIRKPYISRDSSTVQAVTADHPVNAPGPSAKPAERQNPRLYPLALKQNAGQRPRVSRRRVLKSRKIVREEHP</sequence>
<organism evidence="2 3">
    <name type="scientific">Exophiala dermatitidis</name>
    <name type="common">Black yeast-like fungus</name>
    <name type="synonym">Wangiella dermatitidis</name>
    <dbReference type="NCBI Taxonomy" id="5970"/>
    <lineage>
        <taxon>Eukaryota</taxon>
        <taxon>Fungi</taxon>
        <taxon>Dikarya</taxon>
        <taxon>Ascomycota</taxon>
        <taxon>Pezizomycotina</taxon>
        <taxon>Eurotiomycetes</taxon>
        <taxon>Chaetothyriomycetidae</taxon>
        <taxon>Chaetothyriales</taxon>
        <taxon>Herpotrichiellaceae</taxon>
        <taxon>Exophiala</taxon>
    </lineage>
</organism>
<gene>
    <name evidence="2" type="ORF">HRR80_000651</name>
</gene>
<dbReference type="EMBL" id="JAJGCB010000001">
    <property type="protein sequence ID" value="KAJ8995902.1"/>
    <property type="molecule type" value="Genomic_DNA"/>
</dbReference>
<accession>A0AAN6F294</accession>
<proteinExistence type="predicted"/>
<dbReference type="AlphaFoldDB" id="A0AAN6F294"/>